<accession>A0ABP6JQ20</accession>
<sequence>MAWRAVPERYDSGGHPCTRFRRWAEEGTFTHVLRAEQGRHRIKRGSRGGRPRLPAFGQQVHTRHHVVERCFDRLGQWRGSATRYGRTAESCQAAAPPVAAAKAAQLGGHGSGRRRGLRRDVVSGRR</sequence>
<evidence type="ECO:0008006" key="4">
    <source>
        <dbReference type="Google" id="ProtNLM"/>
    </source>
</evidence>
<gene>
    <name evidence="2" type="ORF">GCM10010446_28770</name>
</gene>
<evidence type="ECO:0000256" key="1">
    <source>
        <dbReference type="SAM" id="MobiDB-lite"/>
    </source>
</evidence>
<name>A0ABP6JQ20_9ACTN</name>
<dbReference type="EMBL" id="BAAAUD010000031">
    <property type="protein sequence ID" value="GAA2941783.1"/>
    <property type="molecule type" value="Genomic_DNA"/>
</dbReference>
<reference evidence="3" key="1">
    <citation type="journal article" date="2019" name="Int. J. Syst. Evol. Microbiol.">
        <title>The Global Catalogue of Microorganisms (GCM) 10K type strain sequencing project: providing services to taxonomists for standard genome sequencing and annotation.</title>
        <authorList>
            <consortium name="The Broad Institute Genomics Platform"/>
            <consortium name="The Broad Institute Genome Sequencing Center for Infectious Disease"/>
            <person name="Wu L."/>
            <person name="Ma J."/>
        </authorList>
    </citation>
    <scope>NUCLEOTIDE SEQUENCE [LARGE SCALE GENOMIC DNA]</scope>
    <source>
        <strain evidence="3">JCM 9088</strain>
    </source>
</reference>
<feature type="region of interest" description="Disordered" evidence="1">
    <location>
        <begin position="38"/>
        <end position="57"/>
    </location>
</feature>
<comment type="caution">
    <text evidence="2">The sequence shown here is derived from an EMBL/GenBank/DDBJ whole genome shotgun (WGS) entry which is preliminary data.</text>
</comment>
<dbReference type="Proteomes" id="UP001500403">
    <property type="component" value="Unassembled WGS sequence"/>
</dbReference>
<evidence type="ECO:0000313" key="3">
    <source>
        <dbReference type="Proteomes" id="UP001500403"/>
    </source>
</evidence>
<proteinExistence type="predicted"/>
<feature type="compositionally biased region" description="Basic residues" evidence="1">
    <location>
        <begin position="40"/>
        <end position="50"/>
    </location>
</feature>
<organism evidence="2 3">
    <name type="scientific">Streptomyces enissocaesilis</name>
    <dbReference type="NCBI Taxonomy" id="332589"/>
    <lineage>
        <taxon>Bacteria</taxon>
        <taxon>Bacillati</taxon>
        <taxon>Actinomycetota</taxon>
        <taxon>Actinomycetes</taxon>
        <taxon>Kitasatosporales</taxon>
        <taxon>Streptomycetaceae</taxon>
        <taxon>Streptomyces</taxon>
        <taxon>Streptomyces rochei group</taxon>
    </lineage>
</organism>
<protein>
    <recommendedName>
        <fullName evidence="4">Transposase</fullName>
    </recommendedName>
</protein>
<feature type="region of interest" description="Disordered" evidence="1">
    <location>
        <begin position="103"/>
        <end position="126"/>
    </location>
</feature>
<evidence type="ECO:0000313" key="2">
    <source>
        <dbReference type="EMBL" id="GAA2941783.1"/>
    </source>
</evidence>
<keyword evidence="3" id="KW-1185">Reference proteome</keyword>